<keyword evidence="2" id="KW-1185">Reference proteome</keyword>
<evidence type="ECO:0000313" key="2">
    <source>
        <dbReference type="Proteomes" id="UP000266915"/>
    </source>
</evidence>
<dbReference type="Proteomes" id="UP000266915">
    <property type="component" value="Unassembled WGS sequence"/>
</dbReference>
<dbReference type="EMBL" id="RKHL01000001">
    <property type="protein sequence ID" value="ROR82114.1"/>
    <property type="molecule type" value="Genomic_DNA"/>
</dbReference>
<sequence>MTNEPEHPTGGLVSRVHLIDEQPLEERAAAYSQLVDELRATLEGSDSPKTSA</sequence>
<dbReference type="AlphaFoldDB" id="A0A3N2C4D3"/>
<evidence type="ECO:0000313" key="1">
    <source>
        <dbReference type="EMBL" id="ROR82114.1"/>
    </source>
</evidence>
<organism evidence="1 2">
    <name type="scientific">Plantibacter flavus</name>
    <dbReference type="NCBI Taxonomy" id="150123"/>
    <lineage>
        <taxon>Bacteria</taxon>
        <taxon>Bacillati</taxon>
        <taxon>Actinomycetota</taxon>
        <taxon>Actinomycetes</taxon>
        <taxon>Micrococcales</taxon>
        <taxon>Microbacteriaceae</taxon>
        <taxon>Plantibacter</taxon>
    </lineage>
</organism>
<name>A0A3N2C4D3_9MICO</name>
<comment type="caution">
    <text evidence="1">The sequence shown here is derived from an EMBL/GenBank/DDBJ whole genome shotgun (WGS) entry which is preliminary data.</text>
</comment>
<protein>
    <submittedName>
        <fullName evidence="1">Uncharacterized protein</fullName>
    </submittedName>
</protein>
<reference evidence="1 2" key="1">
    <citation type="submission" date="2018-11" db="EMBL/GenBank/DDBJ databases">
        <title>Sequencing the genomes of 1000 actinobacteria strains.</title>
        <authorList>
            <person name="Klenk H.-P."/>
        </authorList>
    </citation>
    <scope>NUCLEOTIDE SEQUENCE [LARGE SCALE GENOMIC DNA]</scope>
    <source>
        <strain evidence="1 2">DSM 14012</strain>
    </source>
</reference>
<dbReference type="RefSeq" id="WP_170169559.1">
    <property type="nucleotide sequence ID" value="NZ_FXAP01000009.1"/>
</dbReference>
<gene>
    <name evidence="1" type="ORF">EDD42_2198</name>
</gene>
<accession>A0A3N2C4D3</accession>
<proteinExistence type="predicted"/>